<dbReference type="SUPFAM" id="SSF57756">
    <property type="entry name" value="Retrovirus zinc finger-like domains"/>
    <property type="match status" value="1"/>
</dbReference>
<keyword evidence="5" id="KW-1185">Reference proteome</keyword>
<dbReference type="PROSITE" id="PS50158">
    <property type="entry name" value="ZF_CCHC"/>
    <property type="match status" value="2"/>
</dbReference>
<feature type="region of interest" description="Disordered" evidence="2">
    <location>
        <begin position="348"/>
        <end position="445"/>
    </location>
</feature>
<dbReference type="GO" id="GO:0003676">
    <property type="term" value="F:nucleic acid binding"/>
    <property type="evidence" value="ECO:0007669"/>
    <property type="project" value="InterPro"/>
</dbReference>
<dbReference type="Gene3D" id="4.10.60.10">
    <property type="entry name" value="Zinc finger, CCHC-type"/>
    <property type="match status" value="1"/>
</dbReference>
<keyword evidence="1" id="KW-0479">Metal-binding</keyword>
<reference evidence="4" key="2">
    <citation type="submission" date="2025-09" db="UniProtKB">
        <authorList>
            <consortium name="Ensembl"/>
        </authorList>
    </citation>
    <scope>IDENTIFICATION</scope>
</reference>
<feature type="region of interest" description="Disordered" evidence="2">
    <location>
        <begin position="482"/>
        <end position="506"/>
    </location>
</feature>
<organism evidence="4 5">
    <name type="scientific">Seriola lalandi dorsalis</name>
    <dbReference type="NCBI Taxonomy" id="1841481"/>
    <lineage>
        <taxon>Eukaryota</taxon>
        <taxon>Metazoa</taxon>
        <taxon>Chordata</taxon>
        <taxon>Craniata</taxon>
        <taxon>Vertebrata</taxon>
        <taxon>Euteleostomi</taxon>
        <taxon>Actinopterygii</taxon>
        <taxon>Neopterygii</taxon>
        <taxon>Teleostei</taxon>
        <taxon>Neoteleostei</taxon>
        <taxon>Acanthomorphata</taxon>
        <taxon>Carangaria</taxon>
        <taxon>Carangiformes</taxon>
        <taxon>Carangidae</taxon>
        <taxon>Seriola</taxon>
    </lineage>
</organism>
<keyword evidence="1" id="KW-0862">Zinc</keyword>
<evidence type="ECO:0000313" key="4">
    <source>
        <dbReference type="Ensembl" id="ENSSLDP00000010063.1"/>
    </source>
</evidence>
<keyword evidence="1" id="KW-0863">Zinc-finger</keyword>
<dbReference type="Ensembl" id="ENSSLDT00000010428.1">
    <property type="protein sequence ID" value="ENSSLDP00000010063.1"/>
    <property type="gene ID" value="ENSSLDG00000008028.1"/>
</dbReference>
<dbReference type="SMART" id="SM00343">
    <property type="entry name" value="ZnF_C2HC"/>
    <property type="match status" value="2"/>
</dbReference>
<feature type="compositionally biased region" description="Basic and acidic residues" evidence="2">
    <location>
        <begin position="412"/>
        <end position="426"/>
    </location>
</feature>
<proteinExistence type="predicted"/>
<feature type="domain" description="CCHC-type" evidence="3">
    <location>
        <begin position="295"/>
        <end position="310"/>
    </location>
</feature>
<protein>
    <recommendedName>
        <fullName evidence="3">CCHC-type domain-containing protein</fullName>
    </recommendedName>
</protein>
<feature type="compositionally biased region" description="Basic and acidic residues" evidence="2">
    <location>
        <begin position="54"/>
        <end position="87"/>
    </location>
</feature>
<dbReference type="Proteomes" id="UP000261360">
    <property type="component" value="Unplaced"/>
</dbReference>
<evidence type="ECO:0000256" key="1">
    <source>
        <dbReference type="PROSITE-ProRule" id="PRU00047"/>
    </source>
</evidence>
<dbReference type="STRING" id="1841481.ENSSLDP00000010063"/>
<dbReference type="InterPro" id="IPR001878">
    <property type="entry name" value="Znf_CCHC"/>
</dbReference>
<dbReference type="Pfam" id="PF00098">
    <property type="entry name" value="zf-CCHC"/>
    <property type="match status" value="1"/>
</dbReference>
<feature type="compositionally biased region" description="Basic and acidic residues" evidence="2">
    <location>
        <begin position="1"/>
        <end position="16"/>
    </location>
</feature>
<sequence length="506" mass="55745">MTALARGEREERERRAALTAATGRGRRSETGGAVRESGDGDRIRPGLHGAPRATAERERAEVGEREKAAAAGEREASGGAEKEKGKAEGTAGEKQQQHQHQQQREYARQVTGVKYDRELTVSLEVTGQDEVPVLELMRCIRALCGGLIACRASGARSFEITMSHVKGKERLLDGFKIGNCSIFVKDLCNDELMVSFLNLPAYVTDEEILQKLEGWGVSAASSIRRRMWPGTQVADGTRFLKVKFTDKVQSLPYSARFETAMGPEYFRVIHDRQTKVCRMCLQPGHILRECPEFSCHKCGVQGHYARECSNRQRRNKKCEVCYNIMEECNCNYSDSEAVAESGSEALYSEEEDMSNEEEEGEAGVRGCGTAKQAGSEDPVSRRVLGSQTAVQSRSVRLGSSKNGLSLDTGLYAKERGRGGDGLKEGPEPPLAPEEMEVEETQSDLQPAAAACCDLPASAISSILPPQRKSDSDSEMDLATIKNIRKQHTFNKNTVNKKRKKDKKGKE</sequence>
<dbReference type="GO" id="GO:0008270">
    <property type="term" value="F:zinc ion binding"/>
    <property type="evidence" value="ECO:0007669"/>
    <property type="project" value="UniProtKB-KW"/>
</dbReference>
<evidence type="ECO:0000259" key="3">
    <source>
        <dbReference type="PROSITE" id="PS50158"/>
    </source>
</evidence>
<feature type="region of interest" description="Disordered" evidence="2">
    <location>
        <begin position="1"/>
        <end position="109"/>
    </location>
</feature>
<feature type="compositionally biased region" description="Polar residues" evidence="2">
    <location>
        <begin position="385"/>
        <end position="405"/>
    </location>
</feature>
<evidence type="ECO:0000313" key="5">
    <source>
        <dbReference type="Proteomes" id="UP000261360"/>
    </source>
</evidence>
<feature type="domain" description="CCHC-type" evidence="3">
    <location>
        <begin position="277"/>
        <end position="292"/>
    </location>
</feature>
<accession>A0A3B4XCE3</accession>
<feature type="compositionally biased region" description="Acidic residues" evidence="2">
    <location>
        <begin position="348"/>
        <end position="361"/>
    </location>
</feature>
<reference evidence="4" key="1">
    <citation type="submission" date="2025-08" db="UniProtKB">
        <authorList>
            <consortium name="Ensembl"/>
        </authorList>
    </citation>
    <scope>IDENTIFICATION</scope>
</reference>
<evidence type="ECO:0000256" key="2">
    <source>
        <dbReference type="SAM" id="MobiDB-lite"/>
    </source>
</evidence>
<dbReference type="InterPro" id="IPR036875">
    <property type="entry name" value="Znf_CCHC_sf"/>
</dbReference>
<feature type="compositionally biased region" description="Low complexity" evidence="2">
    <location>
        <begin position="88"/>
        <end position="100"/>
    </location>
</feature>
<name>A0A3B4XCE3_SERLL</name>
<dbReference type="GeneTree" id="ENSGT01100000263588"/>
<dbReference type="AlphaFoldDB" id="A0A3B4XCE3"/>